<evidence type="ECO:0000313" key="9">
    <source>
        <dbReference type="Proteomes" id="UP000518887"/>
    </source>
</evidence>
<comment type="caution">
    <text evidence="8">The sequence shown here is derived from an EMBL/GenBank/DDBJ whole genome shotgun (WGS) entry which is preliminary data.</text>
</comment>
<accession>A0A7W8LM93</accession>
<evidence type="ECO:0000256" key="1">
    <source>
        <dbReference type="ARBA" id="ARBA00001946"/>
    </source>
</evidence>
<evidence type="ECO:0000259" key="7">
    <source>
        <dbReference type="PROSITE" id="PS51462"/>
    </source>
</evidence>
<dbReference type="EMBL" id="JACHFQ010000004">
    <property type="protein sequence ID" value="MBB5226145.1"/>
    <property type="molecule type" value="Genomic_DNA"/>
</dbReference>
<dbReference type="PROSITE" id="PS00893">
    <property type="entry name" value="NUDIX_BOX"/>
    <property type="match status" value="1"/>
</dbReference>
<keyword evidence="5" id="KW-0460">Magnesium</keyword>
<dbReference type="Gene3D" id="3.90.79.10">
    <property type="entry name" value="Nucleoside Triphosphate Pyrophosphohydrolase"/>
    <property type="match status" value="1"/>
</dbReference>
<dbReference type="InterPro" id="IPR015797">
    <property type="entry name" value="NUDIX_hydrolase-like_dom_sf"/>
</dbReference>
<keyword evidence="6" id="KW-0520">NAD</keyword>
<dbReference type="GO" id="GO:0046872">
    <property type="term" value="F:metal ion binding"/>
    <property type="evidence" value="ECO:0007669"/>
    <property type="project" value="UniProtKB-KW"/>
</dbReference>
<evidence type="ECO:0000313" key="8">
    <source>
        <dbReference type="EMBL" id="MBB5226145.1"/>
    </source>
</evidence>
<dbReference type="PANTHER" id="PTHR11383">
    <property type="entry name" value="NUCLEOSIDE DIPHOSPHATE-LINKED MOIETY X MOTIF 13"/>
    <property type="match status" value="1"/>
</dbReference>
<dbReference type="RefSeq" id="WP_246462631.1">
    <property type="nucleotide sequence ID" value="NZ_CP031518.1"/>
</dbReference>
<evidence type="ECO:0000256" key="3">
    <source>
        <dbReference type="ARBA" id="ARBA00022723"/>
    </source>
</evidence>
<dbReference type="NCBIfam" id="NF001299">
    <property type="entry name" value="PRK00241.1"/>
    <property type="match status" value="1"/>
</dbReference>
<reference evidence="8 9" key="1">
    <citation type="submission" date="2020-08" db="EMBL/GenBank/DDBJ databases">
        <title>Genomic Encyclopedia of Type Strains, Phase IV (KMG-IV): sequencing the most valuable type-strain genomes for metagenomic binning, comparative biology and taxonomic classification.</title>
        <authorList>
            <person name="Goeker M."/>
        </authorList>
    </citation>
    <scope>NUCLEOTIDE SEQUENCE [LARGE SCALE GENOMIC DNA]</scope>
    <source>
        <strain evidence="8 9">DSM 103462</strain>
    </source>
</reference>
<name>A0A7W8LM93_9SPIR</name>
<dbReference type="EC" id="3.6.1.22" evidence="2"/>
<evidence type="ECO:0000256" key="4">
    <source>
        <dbReference type="ARBA" id="ARBA00022801"/>
    </source>
</evidence>
<protein>
    <recommendedName>
        <fullName evidence="2">NAD(+) diphosphatase</fullName>
        <ecNumber evidence="2">3.6.1.22</ecNumber>
    </recommendedName>
</protein>
<dbReference type="Pfam" id="PF00293">
    <property type="entry name" value="NUDIX"/>
    <property type="match status" value="1"/>
</dbReference>
<dbReference type="PANTHER" id="PTHR11383:SF3">
    <property type="entry name" value="NAD(P)H PYROPHOSPHATASE NUDT13, MITOCHONDRIAL"/>
    <property type="match status" value="1"/>
</dbReference>
<organism evidence="8 9">
    <name type="scientific">Treponema ruminis</name>
    <dbReference type="NCBI Taxonomy" id="744515"/>
    <lineage>
        <taxon>Bacteria</taxon>
        <taxon>Pseudomonadati</taxon>
        <taxon>Spirochaetota</taxon>
        <taxon>Spirochaetia</taxon>
        <taxon>Spirochaetales</taxon>
        <taxon>Treponemataceae</taxon>
        <taxon>Treponema</taxon>
    </lineage>
</organism>
<dbReference type="CDD" id="cd03429">
    <property type="entry name" value="NUDIX_NADH_pyrophosphatase_Nudt13"/>
    <property type="match status" value="1"/>
</dbReference>
<comment type="cofactor">
    <cofactor evidence="1">
        <name>Mg(2+)</name>
        <dbReference type="ChEBI" id="CHEBI:18420"/>
    </cofactor>
</comment>
<dbReference type="Proteomes" id="UP000518887">
    <property type="component" value="Unassembled WGS sequence"/>
</dbReference>
<dbReference type="AlphaFoldDB" id="A0A7W8LM93"/>
<evidence type="ECO:0000256" key="6">
    <source>
        <dbReference type="ARBA" id="ARBA00023027"/>
    </source>
</evidence>
<keyword evidence="9" id="KW-1185">Reference proteome</keyword>
<gene>
    <name evidence="8" type="ORF">HNP76_001513</name>
</gene>
<dbReference type="PROSITE" id="PS51462">
    <property type="entry name" value="NUDIX"/>
    <property type="match status" value="1"/>
</dbReference>
<proteinExistence type="predicted"/>
<sequence length="279" mass="31728">MPMISNQMNVFCEIHFVFRGNSIILQGESLPDDAVVRKCFEMNVAEDWFAELEYGYSALLLEKDTPNPAGCTDIPLRDFFHKMQGIERINDFISITDETKNISGAELAGLAARARGLLNFKQDKRFCSKCGAPLIDDLYFTARTCSHCKKQFFPQLEPAIITLINKGDEILLARHKKRNDGVYSCIAGFVEMGETIENAVHREVLEETGIKVKNIRYVGSQSWPFPDQLMLAFRAEYESGEIKIQEEELTEARWFKWNKLPKVPGPGSVAYNLIHGCFE</sequence>
<dbReference type="SUPFAM" id="SSF55811">
    <property type="entry name" value="Nudix"/>
    <property type="match status" value="1"/>
</dbReference>
<dbReference type="InterPro" id="IPR000086">
    <property type="entry name" value="NUDIX_hydrolase_dom"/>
</dbReference>
<dbReference type="InterPro" id="IPR020084">
    <property type="entry name" value="NUDIX_hydrolase_CS"/>
</dbReference>
<keyword evidence="4 8" id="KW-0378">Hydrolase</keyword>
<keyword evidence="3" id="KW-0479">Metal-binding</keyword>
<feature type="domain" description="Nudix hydrolase" evidence="7">
    <location>
        <begin position="154"/>
        <end position="277"/>
    </location>
</feature>
<dbReference type="GO" id="GO:0016787">
    <property type="term" value="F:hydrolase activity"/>
    <property type="evidence" value="ECO:0007669"/>
    <property type="project" value="UniProtKB-KW"/>
</dbReference>
<evidence type="ECO:0000256" key="2">
    <source>
        <dbReference type="ARBA" id="ARBA00012381"/>
    </source>
</evidence>
<evidence type="ECO:0000256" key="5">
    <source>
        <dbReference type="ARBA" id="ARBA00022842"/>
    </source>
</evidence>
<dbReference type="InterPro" id="IPR049734">
    <property type="entry name" value="NudC-like_C"/>
</dbReference>
<dbReference type="Gene3D" id="3.90.79.20">
    <property type="match status" value="1"/>
</dbReference>